<evidence type="ECO:0000313" key="13">
    <source>
        <dbReference type="Proteomes" id="UP000229916"/>
    </source>
</evidence>
<dbReference type="InterPro" id="IPR036611">
    <property type="entry name" value="Trigger_fac_ribosome-bd_sf"/>
</dbReference>
<evidence type="ECO:0000256" key="8">
    <source>
        <dbReference type="ARBA" id="ARBA00023235"/>
    </source>
</evidence>
<evidence type="ECO:0000259" key="11">
    <source>
        <dbReference type="Pfam" id="PF05698"/>
    </source>
</evidence>
<name>A0A2M7AN33_UNCKA</name>
<organism evidence="12 13">
    <name type="scientific">candidate division WWE3 bacterium CG06_land_8_20_14_3_00_42_16</name>
    <dbReference type="NCBI Taxonomy" id="1975083"/>
    <lineage>
        <taxon>Bacteria</taxon>
        <taxon>Katanobacteria</taxon>
    </lineage>
</organism>
<dbReference type="GO" id="GO:0044183">
    <property type="term" value="F:protein folding chaperone"/>
    <property type="evidence" value="ECO:0007669"/>
    <property type="project" value="TreeGrafter"/>
</dbReference>
<comment type="catalytic activity">
    <reaction evidence="1">
        <text>[protein]-peptidylproline (omega=180) = [protein]-peptidylproline (omega=0)</text>
        <dbReference type="Rhea" id="RHEA:16237"/>
        <dbReference type="Rhea" id="RHEA-COMP:10747"/>
        <dbReference type="Rhea" id="RHEA-COMP:10748"/>
        <dbReference type="ChEBI" id="CHEBI:83833"/>
        <dbReference type="ChEBI" id="CHEBI:83834"/>
        <dbReference type="EC" id="5.2.1.8"/>
    </reaction>
</comment>
<dbReference type="SUPFAM" id="SSF109998">
    <property type="entry name" value="Triger factor/SurA peptide-binding domain-like"/>
    <property type="match status" value="1"/>
</dbReference>
<dbReference type="Pfam" id="PF05698">
    <property type="entry name" value="Trigger_C"/>
    <property type="match status" value="1"/>
</dbReference>
<evidence type="ECO:0000256" key="5">
    <source>
        <dbReference type="ARBA" id="ARBA00016902"/>
    </source>
</evidence>
<dbReference type="InterPro" id="IPR008881">
    <property type="entry name" value="Trigger_fac_ribosome-bd_bac"/>
</dbReference>
<dbReference type="GO" id="GO:0043022">
    <property type="term" value="F:ribosome binding"/>
    <property type="evidence" value="ECO:0007669"/>
    <property type="project" value="TreeGrafter"/>
</dbReference>
<keyword evidence="7" id="KW-0143">Chaperone</keyword>
<evidence type="ECO:0000259" key="10">
    <source>
        <dbReference type="Pfam" id="PF05697"/>
    </source>
</evidence>
<gene>
    <name evidence="12" type="ORF">COS81_02640</name>
</gene>
<dbReference type="GO" id="GO:0005737">
    <property type="term" value="C:cytoplasm"/>
    <property type="evidence" value="ECO:0007669"/>
    <property type="project" value="UniProtKB-SubCell"/>
</dbReference>
<dbReference type="InterPro" id="IPR027304">
    <property type="entry name" value="Trigger_fact/SurA_dom_sf"/>
</dbReference>
<feature type="domain" description="Trigger factor C-terminal" evidence="11">
    <location>
        <begin position="211"/>
        <end position="361"/>
    </location>
</feature>
<dbReference type="GO" id="GO:0043335">
    <property type="term" value="P:protein unfolding"/>
    <property type="evidence" value="ECO:0007669"/>
    <property type="project" value="TreeGrafter"/>
</dbReference>
<dbReference type="AlphaFoldDB" id="A0A2M7AN33"/>
<dbReference type="SUPFAM" id="SSF102735">
    <property type="entry name" value="Trigger factor ribosome-binding domain"/>
    <property type="match status" value="1"/>
</dbReference>
<dbReference type="EC" id="5.2.1.8" evidence="4"/>
<dbReference type="InterPro" id="IPR008880">
    <property type="entry name" value="Trigger_fac_C"/>
</dbReference>
<dbReference type="Proteomes" id="UP000229916">
    <property type="component" value="Unassembled WGS sequence"/>
</dbReference>
<evidence type="ECO:0000256" key="3">
    <source>
        <dbReference type="ARBA" id="ARBA00005464"/>
    </source>
</evidence>
<feature type="domain" description="Trigger factor ribosome-binding bacterial" evidence="10">
    <location>
        <begin position="14"/>
        <end position="154"/>
    </location>
</feature>
<dbReference type="GO" id="GO:0051083">
    <property type="term" value="P:'de novo' cotranslational protein folding"/>
    <property type="evidence" value="ECO:0007669"/>
    <property type="project" value="TreeGrafter"/>
</dbReference>
<keyword evidence="8" id="KW-0413">Isomerase</keyword>
<dbReference type="InterPro" id="IPR005215">
    <property type="entry name" value="Trig_fac"/>
</dbReference>
<dbReference type="Gene3D" id="1.10.3120.10">
    <property type="entry name" value="Trigger factor, C-terminal domain"/>
    <property type="match status" value="1"/>
</dbReference>
<dbReference type="Gene3D" id="3.30.70.1050">
    <property type="entry name" value="Trigger factor ribosome-binding domain"/>
    <property type="match status" value="1"/>
</dbReference>
<comment type="similarity">
    <text evidence="3">Belongs to the FKBP-type PPIase family. Tig subfamily.</text>
</comment>
<proteinExistence type="inferred from homology"/>
<evidence type="ECO:0000256" key="9">
    <source>
        <dbReference type="ARBA" id="ARBA00029986"/>
    </source>
</evidence>
<evidence type="ECO:0000313" key="12">
    <source>
        <dbReference type="EMBL" id="PIU68775.1"/>
    </source>
</evidence>
<evidence type="ECO:0000256" key="2">
    <source>
        <dbReference type="ARBA" id="ARBA00004496"/>
    </source>
</evidence>
<accession>A0A2M7AN33</accession>
<evidence type="ECO:0000256" key="7">
    <source>
        <dbReference type="ARBA" id="ARBA00023186"/>
    </source>
</evidence>
<keyword evidence="6" id="KW-0697">Rotamase</keyword>
<comment type="subcellular location">
    <subcellularLocation>
        <location evidence="2">Cytoplasm</location>
    </subcellularLocation>
</comment>
<evidence type="ECO:0000256" key="1">
    <source>
        <dbReference type="ARBA" id="ARBA00000971"/>
    </source>
</evidence>
<sequence length="367" mass="42200">MLLEQTFCYNISIMQTTVNILPKSQVEIKVVIPSQSIALKYEAVYQKLALSVNIPGFRPGKAPRNLIEANLGEEKIYQQVFDDLLFESYREAIKEHDLHPITYPQFKIEKFAKGKDLEVATTVSLRPKAKVGDYQKIKVKKKEPLVTAADVKKVRDDTFENWKKTKTGQQKTSQIEVAKTLSEAENKALQDKKLTFDEFMREVGVKDEEGLLQQIKIELEKQAQTKSELDFENAILDELVKMTAIDLPDVLIEHELVSMMKGLETQLVPLKIKLQDYLKEKNETEEKLKEKWKPVAEKRVKLEFALAEVTALEKIEVTEPEIEAVVHSVADQKIRAELEKPEQKVYIKYSLQREKTLEKLKKLASGN</sequence>
<evidence type="ECO:0000256" key="6">
    <source>
        <dbReference type="ARBA" id="ARBA00023110"/>
    </source>
</evidence>
<protein>
    <recommendedName>
        <fullName evidence="5">Trigger factor</fullName>
        <ecNumber evidence="4">5.2.1.8</ecNumber>
    </recommendedName>
    <alternativeName>
        <fullName evidence="9">PPIase</fullName>
    </alternativeName>
</protein>
<evidence type="ECO:0000256" key="4">
    <source>
        <dbReference type="ARBA" id="ARBA00013194"/>
    </source>
</evidence>
<dbReference type="Pfam" id="PF05697">
    <property type="entry name" value="Trigger_N"/>
    <property type="match status" value="1"/>
</dbReference>
<comment type="caution">
    <text evidence="12">The sequence shown here is derived from an EMBL/GenBank/DDBJ whole genome shotgun (WGS) entry which is preliminary data.</text>
</comment>
<dbReference type="PANTHER" id="PTHR30560:SF3">
    <property type="entry name" value="TRIGGER FACTOR-LIKE PROTEIN TIG, CHLOROPLASTIC"/>
    <property type="match status" value="1"/>
</dbReference>
<dbReference type="GO" id="GO:0003755">
    <property type="term" value="F:peptidyl-prolyl cis-trans isomerase activity"/>
    <property type="evidence" value="ECO:0007669"/>
    <property type="project" value="UniProtKB-KW"/>
</dbReference>
<dbReference type="GO" id="GO:0015031">
    <property type="term" value="P:protein transport"/>
    <property type="evidence" value="ECO:0007669"/>
    <property type="project" value="InterPro"/>
</dbReference>
<dbReference type="PANTHER" id="PTHR30560">
    <property type="entry name" value="TRIGGER FACTOR CHAPERONE AND PEPTIDYL-PROLYL CIS/TRANS ISOMERASE"/>
    <property type="match status" value="1"/>
</dbReference>
<reference evidence="13" key="1">
    <citation type="submission" date="2017-09" db="EMBL/GenBank/DDBJ databases">
        <title>Depth-based differentiation of microbial function through sediment-hosted aquifers and enrichment of novel symbionts in the deep terrestrial subsurface.</title>
        <authorList>
            <person name="Probst A.J."/>
            <person name="Ladd B."/>
            <person name="Jarett J.K."/>
            <person name="Geller-Mcgrath D.E."/>
            <person name="Sieber C.M.K."/>
            <person name="Emerson J.B."/>
            <person name="Anantharaman K."/>
            <person name="Thomas B.C."/>
            <person name="Malmstrom R."/>
            <person name="Stieglmeier M."/>
            <person name="Klingl A."/>
            <person name="Woyke T."/>
            <person name="Ryan C.M."/>
            <person name="Banfield J.F."/>
        </authorList>
    </citation>
    <scope>NUCLEOTIDE SEQUENCE [LARGE SCALE GENOMIC DNA]</scope>
</reference>
<dbReference type="InterPro" id="IPR037041">
    <property type="entry name" value="Trigger_fac_C_sf"/>
</dbReference>
<dbReference type="EMBL" id="PEWD01000055">
    <property type="protein sequence ID" value="PIU68775.1"/>
    <property type="molecule type" value="Genomic_DNA"/>
</dbReference>